<evidence type="ECO:0000313" key="4">
    <source>
        <dbReference type="EMBL" id="QSZ30270.1"/>
    </source>
</evidence>
<protein>
    <recommendedName>
        <fullName evidence="3">ABC1 atypical kinase-like domain-containing protein</fullName>
    </recommendedName>
</protein>
<feature type="transmembrane region" description="Helical" evidence="2">
    <location>
        <begin position="325"/>
        <end position="344"/>
    </location>
</feature>
<feature type="domain" description="ABC1 atypical kinase-like" evidence="3">
    <location>
        <begin position="214"/>
        <end position="265"/>
    </location>
</feature>
<dbReference type="InterPro" id="IPR004147">
    <property type="entry name" value="ABC1_dom"/>
</dbReference>
<gene>
    <name evidence="4" type="ORF">DSL72_004792</name>
</gene>
<evidence type="ECO:0000256" key="2">
    <source>
        <dbReference type="SAM" id="Phobius"/>
    </source>
</evidence>
<evidence type="ECO:0000259" key="3">
    <source>
        <dbReference type="Pfam" id="PF03109"/>
    </source>
</evidence>
<dbReference type="InterPro" id="IPR044095">
    <property type="entry name" value="ADCK2_dom"/>
</dbReference>
<dbReference type="Pfam" id="PF03109">
    <property type="entry name" value="ABC1"/>
    <property type="match status" value="2"/>
</dbReference>
<comment type="similarity">
    <text evidence="1">Belongs to the protein kinase superfamily. ADCK protein kinase family.</text>
</comment>
<name>A0A8A3P1F0_9HELO</name>
<dbReference type="AlphaFoldDB" id="A0A8A3P1F0"/>
<feature type="transmembrane region" description="Helical" evidence="2">
    <location>
        <begin position="138"/>
        <end position="158"/>
    </location>
</feature>
<keyword evidence="2" id="KW-1133">Transmembrane helix</keyword>
<dbReference type="EMBL" id="CP063405">
    <property type="protein sequence ID" value="QSZ30270.1"/>
    <property type="molecule type" value="Genomic_DNA"/>
</dbReference>
<accession>A0A8A3P1F0</accession>
<reference evidence="4" key="1">
    <citation type="submission" date="2020-10" db="EMBL/GenBank/DDBJ databases">
        <title>Genome Sequence of Monilinia vaccinii-corymbosi Sheds Light on Mummy Berry Disease Infection of Blueberry and Mating Type.</title>
        <authorList>
            <person name="Yow A.G."/>
            <person name="Zhang Y."/>
            <person name="Bansal K."/>
            <person name="Eacker S.M."/>
            <person name="Sullivan S."/>
            <person name="Liachko I."/>
            <person name="Cubeta M.A."/>
            <person name="Rollins J.A."/>
            <person name="Ashrafi H."/>
        </authorList>
    </citation>
    <scope>NUCLEOTIDE SEQUENCE</scope>
    <source>
        <strain evidence="4">RL-1</strain>
    </source>
</reference>
<dbReference type="GO" id="GO:0005739">
    <property type="term" value="C:mitochondrion"/>
    <property type="evidence" value="ECO:0007669"/>
    <property type="project" value="TreeGrafter"/>
</dbReference>
<dbReference type="OrthoDB" id="1290869at2759"/>
<dbReference type="InterPro" id="IPR052402">
    <property type="entry name" value="ADCK_kinase"/>
</dbReference>
<keyword evidence="2" id="KW-0812">Transmembrane</keyword>
<keyword evidence="2" id="KW-0472">Membrane</keyword>
<dbReference type="CDD" id="cd13971">
    <property type="entry name" value="ADCK2-like"/>
    <property type="match status" value="1"/>
</dbReference>
<evidence type="ECO:0000313" key="5">
    <source>
        <dbReference type="Proteomes" id="UP000672032"/>
    </source>
</evidence>
<evidence type="ECO:0000256" key="1">
    <source>
        <dbReference type="ARBA" id="ARBA00009670"/>
    </source>
</evidence>
<dbReference type="SUPFAM" id="SSF56112">
    <property type="entry name" value="Protein kinase-like (PK-like)"/>
    <property type="match status" value="1"/>
</dbReference>
<dbReference type="InterPro" id="IPR011009">
    <property type="entry name" value="Kinase-like_dom_sf"/>
</dbReference>
<feature type="domain" description="ABC1 atypical kinase-like" evidence="3">
    <location>
        <begin position="304"/>
        <end position="451"/>
    </location>
</feature>
<dbReference type="PANTHER" id="PTHR45890">
    <property type="entry name" value="AARF DOMAIN CONTAINING KINASE 2 (PREDICTED)"/>
    <property type="match status" value="1"/>
</dbReference>
<proteinExistence type="inferred from homology"/>
<sequence>MSLVMGRTCLRQTTLGRIRPLTQHRNIQLATRYSYINGGKEGGRGGGWRKWQFKSPPQRKGLMLAAAASLSPAAFVRLSEKDNGGTEMTAEARMLEASREELSKRVGDEVQGIQRVKDTIIYFLDAYLWEPLCTSIRFLHLVVIFVPVIITIPAAYFGPRDATRDDERAGTLWWYRFLVKSMERAGPAFIKLGQWAASRSDIFPTQMCEIMSQLHSNAPAHSLHATKRIISRAFDGRPFEDIFEEFQEKPLGVGAIAQVYKAKLKPDLATPGDQDLHEPTNLRRNVRKNVDILIKSTPQRVPSNYVAIKVLHPGVERVVRRDLRIMWVFALAINLIPTFEWLSFPDEVEQFGQMMRLQLDLRIEAANLSIFRKNFKPRTTAWFPFPYTQFTTRQVLVEEFAQGIPLSDFMENGGGVFQQDIADEGLDAFLRMLLIDNFIHADLHPGNIMVRFYQSEKPNLPFSKHKGEDPQSQPDVTEQVLARLQPYRHKKDPQAWQAELSKIDQEGFRPQLIFIDTGLVTELNATNRRNFLDLFKAVAEFDGYKAGHLMCQRCRQPDAVIDEEIYSLKMQHLVLGVKSRTLALGNMKIGDILNEVLSMVRTHHVRMEGDFVNVVISILLLEGIGRSLNPDIDLLSSALPILRELGAQSGGGMLRQGDFSMLKVWAGLEARKFLQASIEDVERCVKYDLLSPNV</sequence>
<dbReference type="Proteomes" id="UP000672032">
    <property type="component" value="Chromosome 1"/>
</dbReference>
<keyword evidence="5" id="KW-1185">Reference proteome</keyword>
<dbReference type="PANTHER" id="PTHR45890:SF1">
    <property type="entry name" value="AARF DOMAIN CONTAINING KINASE 2"/>
    <property type="match status" value="1"/>
</dbReference>
<organism evidence="4 5">
    <name type="scientific">Monilinia vaccinii-corymbosi</name>
    <dbReference type="NCBI Taxonomy" id="61207"/>
    <lineage>
        <taxon>Eukaryota</taxon>
        <taxon>Fungi</taxon>
        <taxon>Dikarya</taxon>
        <taxon>Ascomycota</taxon>
        <taxon>Pezizomycotina</taxon>
        <taxon>Leotiomycetes</taxon>
        <taxon>Helotiales</taxon>
        <taxon>Sclerotiniaceae</taxon>
        <taxon>Monilinia</taxon>
    </lineage>
</organism>